<accession>A0A8S1RIX3</accession>
<sequence>MKIKVVFENKIHKLPYSINNYKEIRETIQCLYPQNLGENFEIYTQVLPKQTPFRINDEEHFNYLKQCYGHLQLKFIIKNSKDKSYLKQDEIESLNQSILIQYNNQDNNDIIFNQQKQRYTNPQILDINSFETKQSTLECFIKELVDQRLEFHGLLQPKIQPVFKMNIEYCQSTQTVIPGKSFLWSVRLRNTSNIKWSKQEVYLMCIEGQFLEQKLFFNYDIPINEICTIGAKLIAPQYLSNSPQIFQLFHKEQSFGKQIIFTLKNKEKLEQRKQFLLKKLQKIIQRQQLQLKTEFFYILNQNKILNSKKQKKIVDLI</sequence>
<protein>
    <submittedName>
        <fullName evidence="1">Uncharacterized protein</fullName>
    </submittedName>
</protein>
<evidence type="ECO:0000313" key="1">
    <source>
        <dbReference type="EMBL" id="CAD8127034.1"/>
    </source>
</evidence>
<gene>
    <name evidence="1" type="ORF">PSON_ATCC_30995.1.T1720085</name>
</gene>
<name>A0A8S1RIX3_9CILI</name>
<proteinExistence type="predicted"/>
<reference evidence="1" key="1">
    <citation type="submission" date="2021-01" db="EMBL/GenBank/DDBJ databases">
        <authorList>
            <consortium name="Genoscope - CEA"/>
            <person name="William W."/>
        </authorList>
    </citation>
    <scope>NUCLEOTIDE SEQUENCE</scope>
</reference>
<dbReference type="Proteomes" id="UP000692954">
    <property type="component" value="Unassembled WGS sequence"/>
</dbReference>
<keyword evidence="2" id="KW-1185">Reference proteome</keyword>
<organism evidence="1 2">
    <name type="scientific">Paramecium sonneborni</name>
    <dbReference type="NCBI Taxonomy" id="65129"/>
    <lineage>
        <taxon>Eukaryota</taxon>
        <taxon>Sar</taxon>
        <taxon>Alveolata</taxon>
        <taxon>Ciliophora</taxon>
        <taxon>Intramacronucleata</taxon>
        <taxon>Oligohymenophorea</taxon>
        <taxon>Peniculida</taxon>
        <taxon>Parameciidae</taxon>
        <taxon>Paramecium</taxon>
    </lineage>
</organism>
<comment type="caution">
    <text evidence="1">The sequence shown here is derived from an EMBL/GenBank/DDBJ whole genome shotgun (WGS) entry which is preliminary data.</text>
</comment>
<dbReference type="AlphaFoldDB" id="A0A8S1RIX3"/>
<evidence type="ECO:0000313" key="2">
    <source>
        <dbReference type="Proteomes" id="UP000692954"/>
    </source>
</evidence>
<dbReference type="OrthoDB" id="298066at2759"/>
<dbReference type="EMBL" id="CAJJDN010000172">
    <property type="protein sequence ID" value="CAD8127034.1"/>
    <property type="molecule type" value="Genomic_DNA"/>
</dbReference>